<evidence type="ECO:0000313" key="1">
    <source>
        <dbReference type="EMBL" id="OWP75942.1"/>
    </source>
</evidence>
<sequence length="274" mass="31050">MKKIFLFLYSAIIILFFTNCEDVVNIPLETGTPKLVIDANLKWLPNTTGQNQTIKLSLTNNFYSNEIVPAHNAIVTIQDTNNQIYNFNQVGNTTDYVCNNFAPVIGQAYTLKIIYQGDTYIASNTLLATPKIIEIKQENEKGINGKDQIRVKGFFQDNGNEKNYYLLKIDNSKIAFPEYRLLDDKFSQGNIMSGIFYNQIEANDKIKISLQSISEKHFFYMNKLLSISGQNGGGPFSTPPATLRGNIINQTNNDHFPFGYFNLSELSTQDYTVK</sequence>
<comment type="caution">
    <text evidence="1">The sequence shown here is derived from an EMBL/GenBank/DDBJ whole genome shotgun (WGS) entry which is preliminary data.</text>
</comment>
<accession>A0A246G976</accession>
<protein>
    <recommendedName>
        <fullName evidence="3">DUF4249 domain-containing protein</fullName>
    </recommendedName>
</protein>
<dbReference type="InterPro" id="IPR025345">
    <property type="entry name" value="DUF4249"/>
</dbReference>
<proteinExistence type="predicted"/>
<organism evidence="1 2">
    <name type="scientific">Flavobacterium columnare</name>
    <dbReference type="NCBI Taxonomy" id="996"/>
    <lineage>
        <taxon>Bacteria</taxon>
        <taxon>Pseudomonadati</taxon>
        <taxon>Bacteroidota</taxon>
        <taxon>Flavobacteriia</taxon>
        <taxon>Flavobacteriales</taxon>
        <taxon>Flavobacteriaceae</taxon>
        <taxon>Flavobacterium</taxon>
    </lineage>
</organism>
<name>A0A246G976_9FLAO</name>
<evidence type="ECO:0008006" key="3">
    <source>
        <dbReference type="Google" id="ProtNLM"/>
    </source>
</evidence>
<dbReference type="OrthoDB" id="1430047at2"/>
<dbReference type="AlphaFoldDB" id="A0A246G976"/>
<dbReference type="Proteomes" id="UP000198034">
    <property type="component" value="Unassembled WGS sequence"/>
</dbReference>
<evidence type="ECO:0000313" key="2">
    <source>
        <dbReference type="Proteomes" id="UP000198034"/>
    </source>
</evidence>
<gene>
    <name evidence="1" type="ORF">BWK62_10815</name>
</gene>
<dbReference type="Pfam" id="PF14054">
    <property type="entry name" value="DUF4249"/>
    <property type="match status" value="1"/>
</dbReference>
<dbReference type="EMBL" id="MTCY01000033">
    <property type="protein sequence ID" value="OWP75942.1"/>
    <property type="molecule type" value="Genomic_DNA"/>
</dbReference>
<reference evidence="1 2" key="1">
    <citation type="journal article" date="2017" name="Infect. Genet. Evol.">
        <title>Comparative genome analysis of fish pathogen Flavobacterium columnare reveals extensive sequence diversity within the species.</title>
        <authorList>
            <person name="Kayansamruaj P."/>
            <person name="Dong H.T."/>
            <person name="Hirono I."/>
            <person name="Kondo H."/>
            <person name="Senapin S."/>
            <person name="Rodkhum C."/>
        </authorList>
    </citation>
    <scope>NUCLEOTIDE SEQUENCE [LARGE SCALE GENOMIC DNA]</scope>
    <source>
        <strain evidence="1 2">1214</strain>
    </source>
</reference>